<evidence type="ECO:0000256" key="2">
    <source>
        <dbReference type="ARBA" id="ARBA00005658"/>
    </source>
</evidence>
<comment type="similarity">
    <text evidence="2">Belongs to the BCCT transporter (TC 2.A.15) family.</text>
</comment>
<dbReference type="Proteomes" id="UP000251647">
    <property type="component" value="Unassembled WGS sequence"/>
</dbReference>
<dbReference type="OrthoDB" id="9775735at2"/>
<comment type="subcellular location">
    <subcellularLocation>
        <location evidence="1">Cell membrane</location>
        <topology evidence="1">Multi-pass membrane protein</topology>
    </subcellularLocation>
</comment>
<gene>
    <name evidence="8" type="primary">betP_1</name>
    <name evidence="8" type="ORF">NCTC11647_01304</name>
</gene>
<keyword evidence="7" id="KW-0472">Membrane</keyword>
<proteinExistence type="inferred from homology"/>
<evidence type="ECO:0000256" key="6">
    <source>
        <dbReference type="ARBA" id="ARBA00022989"/>
    </source>
</evidence>
<evidence type="ECO:0000256" key="3">
    <source>
        <dbReference type="ARBA" id="ARBA00022448"/>
    </source>
</evidence>
<organism evidence="8 9">
    <name type="scientific">Photobacterium damselae</name>
    <dbReference type="NCBI Taxonomy" id="38293"/>
    <lineage>
        <taxon>Bacteria</taxon>
        <taxon>Pseudomonadati</taxon>
        <taxon>Pseudomonadota</taxon>
        <taxon>Gammaproteobacteria</taxon>
        <taxon>Vibrionales</taxon>
        <taxon>Vibrionaceae</taxon>
        <taxon>Photobacterium</taxon>
    </lineage>
</organism>
<keyword evidence="3" id="KW-0813">Transport</keyword>
<dbReference type="GO" id="GO:0022857">
    <property type="term" value="F:transmembrane transporter activity"/>
    <property type="evidence" value="ECO:0007669"/>
    <property type="project" value="InterPro"/>
</dbReference>
<evidence type="ECO:0000256" key="7">
    <source>
        <dbReference type="ARBA" id="ARBA00023136"/>
    </source>
</evidence>
<keyword evidence="6" id="KW-1133">Transmembrane helix</keyword>
<keyword evidence="4" id="KW-1003">Cell membrane</keyword>
<accession>A0A2T3QGX8</accession>
<evidence type="ECO:0000313" key="9">
    <source>
        <dbReference type="Proteomes" id="UP000251647"/>
    </source>
</evidence>
<dbReference type="PANTHER" id="PTHR30047">
    <property type="entry name" value="HIGH-AFFINITY CHOLINE TRANSPORT PROTEIN-RELATED"/>
    <property type="match status" value="1"/>
</dbReference>
<dbReference type="RefSeq" id="WP_005299409.1">
    <property type="nucleotide sequence ID" value="NZ_PYOG01000022.1"/>
</dbReference>
<evidence type="ECO:0000256" key="1">
    <source>
        <dbReference type="ARBA" id="ARBA00004651"/>
    </source>
</evidence>
<dbReference type="InterPro" id="IPR000060">
    <property type="entry name" value="BCCT_transptr"/>
</dbReference>
<dbReference type="EMBL" id="UATL01000001">
    <property type="protein sequence ID" value="SPY28217.1"/>
    <property type="molecule type" value="Genomic_DNA"/>
</dbReference>
<reference evidence="8 9" key="1">
    <citation type="submission" date="2018-06" db="EMBL/GenBank/DDBJ databases">
        <authorList>
            <consortium name="Pathogen Informatics"/>
            <person name="Doyle S."/>
        </authorList>
    </citation>
    <scope>NUCLEOTIDE SEQUENCE [LARGE SCALE GENOMIC DNA]</scope>
    <source>
        <strain evidence="8 9">NCTC11647</strain>
    </source>
</reference>
<name>A0A2T3QGX8_PHODM</name>
<evidence type="ECO:0000313" key="8">
    <source>
        <dbReference type="EMBL" id="SPY28217.1"/>
    </source>
</evidence>
<sequence length="497" mass="56731">MIKIKLSGSRNWLPFFLYGGILLLSFMFLIFPNQAVFILSRISNKLSVILARPILITTSLVVILCFILALFPIGKTRLGNSQPDYSYISWITMVFTTGMGSGLVFWGIAEPAYHYLFFNKLTVTESHSVSNVLAITYFHWGLHAWSIYTIVALSYAWFRYIRNRDLSLTSPFIEQSNNSIFFDIINIITVFTIIFSVAGAFANSVSLIQDGLNLTANTMKGFNSRIIIVILISLFFCISSFTSIKKGIRILSLLNVMLMLTLAVTVFFTNDVKNILHIFMNSIKDYILLLPKLSFQLNEKSQQWSVDWTINYFIWWCAWAPFVGIFLAKISKGRTVRQFILSVIFIPTLTSMIWFSIYSGSALIKYSEPVLSATKKDFTYGLFAFYEQLPFSTFLSTSSIILLSLFIITSIDSSVNTIDTLIKNDKRRITLLYCLLISSLTIILTYYNDINLNKQIAIIGAIPFMIIIVIQIYTFIVDVIFYISLKDRIKNNPIKSI</sequence>
<evidence type="ECO:0000256" key="5">
    <source>
        <dbReference type="ARBA" id="ARBA00022692"/>
    </source>
</evidence>
<dbReference type="PANTHER" id="PTHR30047:SF7">
    <property type="entry name" value="HIGH-AFFINITY CHOLINE TRANSPORT PROTEIN"/>
    <property type="match status" value="1"/>
</dbReference>
<evidence type="ECO:0000256" key="4">
    <source>
        <dbReference type="ARBA" id="ARBA00022475"/>
    </source>
</evidence>
<dbReference type="GO" id="GO:0005886">
    <property type="term" value="C:plasma membrane"/>
    <property type="evidence" value="ECO:0007669"/>
    <property type="project" value="UniProtKB-SubCell"/>
</dbReference>
<dbReference type="AlphaFoldDB" id="A0A2T3QGX8"/>
<dbReference type="Pfam" id="PF02028">
    <property type="entry name" value="BCCT"/>
    <property type="match status" value="1"/>
</dbReference>
<keyword evidence="5" id="KW-0812">Transmembrane</keyword>
<protein>
    <submittedName>
        <fullName evidence="8">Glycine betaine transporter BetP</fullName>
    </submittedName>
</protein>